<proteinExistence type="predicted"/>
<name>G9XGR9_DESHA</name>
<reference evidence="1 2" key="1">
    <citation type="submission" date="2011-08" db="EMBL/GenBank/DDBJ databases">
        <authorList>
            <person name="Weinstock G."/>
            <person name="Sodergren E."/>
            <person name="Clifton S."/>
            <person name="Fulton L."/>
            <person name="Fulton B."/>
            <person name="Courtney L."/>
            <person name="Fronick C."/>
            <person name="Harrison M."/>
            <person name="Strong C."/>
            <person name="Farmer C."/>
            <person name="Delahaunty K."/>
            <person name="Markovic C."/>
            <person name="Hall O."/>
            <person name="Minx P."/>
            <person name="Tomlinson C."/>
            <person name="Mitreva M."/>
            <person name="Hou S."/>
            <person name="Chen J."/>
            <person name="Wollam A."/>
            <person name="Pepin K.H."/>
            <person name="Johnson M."/>
            <person name="Bhonagiri V."/>
            <person name="Zhang X."/>
            <person name="Suruliraj S."/>
            <person name="Warren W."/>
            <person name="Chinwalla A."/>
            <person name="Mardis E.R."/>
            <person name="Wilson R.K."/>
        </authorList>
    </citation>
    <scope>NUCLEOTIDE SEQUENCE [LARGE SCALE GENOMIC DNA]</scope>
    <source>
        <strain evidence="1 2">DP7</strain>
    </source>
</reference>
<dbReference type="HOGENOM" id="CLU_3182859_0_0_9"/>
<sequence length="46" mass="5200">MSDLLFGLLQRLWYLCKCPETEIRSLTIPAGSVKGLIFVLALFETL</sequence>
<dbReference type="Proteomes" id="UP000004416">
    <property type="component" value="Unassembled WGS sequence"/>
</dbReference>
<gene>
    <name evidence="1" type="ORF">HMPREF0322_00135</name>
</gene>
<evidence type="ECO:0000313" key="1">
    <source>
        <dbReference type="EMBL" id="EHL09104.1"/>
    </source>
</evidence>
<evidence type="ECO:0000313" key="2">
    <source>
        <dbReference type="Proteomes" id="UP000004416"/>
    </source>
</evidence>
<dbReference type="EMBL" id="AFZX01000005">
    <property type="protein sequence ID" value="EHL09104.1"/>
    <property type="molecule type" value="Genomic_DNA"/>
</dbReference>
<accession>G9XGR9</accession>
<comment type="caution">
    <text evidence="1">The sequence shown here is derived from an EMBL/GenBank/DDBJ whole genome shotgun (WGS) entry which is preliminary data.</text>
</comment>
<protein>
    <submittedName>
        <fullName evidence="1">Uncharacterized protein</fullName>
    </submittedName>
</protein>
<organism evidence="1 2">
    <name type="scientific">Desulfitobacterium hafniense DP7</name>
    <dbReference type="NCBI Taxonomy" id="537010"/>
    <lineage>
        <taxon>Bacteria</taxon>
        <taxon>Bacillati</taxon>
        <taxon>Bacillota</taxon>
        <taxon>Clostridia</taxon>
        <taxon>Eubacteriales</taxon>
        <taxon>Desulfitobacteriaceae</taxon>
        <taxon>Desulfitobacterium</taxon>
    </lineage>
</organism>
<dbReference type="AlphaFoldDB" id="G9XGR9"/>